<evidence type="ECO:0000256" key="2">
    <source>
        <dbReference type="ARBA" id="ARBA00022574"/>
    </source>
</evidence>
<dbReference type="AlphaFoldDB" id="A0AAN9VGW1"/>
<comment type="catalytic activity">
    <reaction evidence="7">
        <text>diphthine methyl ester-[translation elongation factor 2] + H2O = diphthine-[translation elongation factor 2] + methanol + H(+)</text>
        <dbReference type="Rhea" id="RHEA:42656"/>
        <dbReference type="Rhea" id="RHEA-COMP:10172"/>
        <dbReference type="Rhea" id="RHEA-COMP:10173"/>
        <dbReference type="ChEBI" id="CHEBI:15377"/>
        <dbReference type="ChEBI" id="CHEBI:15378"/>
        <dbReference type="ChEBI" id="CHEBI:17790"/>
        <dbReference type="ChEBI" id="CHEBI:79005"/>
        <dbReference type="ChEBI" id="CHEBI:82696"/>
        <dbReference type="EC" id="3.1.1.97"/>
    </reaction>
</comment>
<dbReference type="PROSITE" id="PS50082">
    <property type="entry name" value="WD_REPEATS_2"/>
    <property type="match status" value="1"/>
</dbReference>
<dbReference type="GO" id="GO:0017183">
    <property type="term" value="P:protein histidyl modification to diphthamide"/>
    <property type="evidence" value="ECO:0007669"/>
    <property type="project" value="TreeGrafter"/>
</dbReference>
<dbReference type="Gene3D" id="2.130.10.10">
    <property type="entry name" value="YVTN repeat-like/Quinoprotein amine dehydrogenase"/>
    <property type="match status" value="1"/>
</dbReference>
<evidence type="ECO:0000256" key="8">
    <source>
        <dbReference type="PROSITE-ProRule" id="PRU00221"/>
    </source>
</evidence>
<dbReference type="GO" id="GO:0005737">
    <property type="term" value="C:cytoplasm"/>
    <property type="evidence" value="ECO:0007669"/>
    <property type="project" value="TreeGrafter"/>
</dbReference>
<evidence type="ECO:0000256" key="4">
    <source>
        <dbReference type="ARBA" id="ARBA00022801"/>
    </source>
</evidence>
<dbReference type="EMBL" id="JAZDUA010000328">
    <property type="protein sequence ID" value="KAK7794592.1"/>
    <property type="molecule type" value="Genomic_DNA"/>
</dbReference>
<dbReference type="InterPro" id="IPR015943">
    <property type="entry name" value="WD40/YVTN_repeat-like_dom_sf"/>
</dbReference>
<dbReference type="InterPro" id="IPR019775">
    <property type="entry name" value="WD40_repeat_CS"/>
</dbReference>
<evidence type="ECO:0000256" key="6">
    <source>
        <dbReference type="ARBA" id="ARBA00039131"/>
    </source>
</evidence>
<sequence length="393" mass="44619">MSACNITTLQVWDTTYSADTVEWCPVEPYLNVFVCGTYHLVQNDTETYDCSDENGEIDKTKTKCQQEKLGSLHLMVVDRCLVTHKVQTLEVDAVLDTKWCPKRVENKTLLAAATAKGEILVFELSESPDLPEETQFHHFLMLLTKVKVFPDDIVLALSLDWNVRKKEHNGDESLQVVVSDSHGGISLLKFINSTLIVIDCCVLHNYEAWIAAFDYWNPSVSYSGGDDNKFLVLDSRVGIRNPVLVNKSHEMGVTSICCNDSKEHLLVSGSYDEQLRFWDTRNLRKPISSTTLIGGIWRLKWDPQNFDHLLAACMYGGFCVINSEDVINPKVVTVYKEHKSIAYGCDWCFWTDAEIRSIVSDRNLKESTKILSLIATCSFYDHKLCVSIFDRNC</sequence>
<evidence type="ECO:0000256" key="7">
    <source>
        <dbReference type="ARBA" id="ARBA00047551"/>
    </source>
</evidence>
<dbReference type="InterPro" id="IPR036322">
    <property type="entry name" value="WD40_repeat_dom_sf"/>
</dbReference>
<comment type="similarity">
    <text evidence="5">Belongs to the DPH7 family.</text>
</comment>
<dbReference type="InterPro" id="IPR052415">
    <property type="entry name" value="Diphthine_MTase"/>
</dbReference>
<organism evidence="9 10">
    <name type="scientific">Gryllus longicercus</name>
    <dbReference type="NCBI Taxonomy" id="2509291"/>
    <lineage>
        <taxon>Eukaryota</taxon>
        <taxon>Metazoa</taxon>
        <taxon>Ecdysozoa</taxon>
        <taxon>Arthropoda</taxon>
        <taxon>Hexapoda</taxon>
        <taxon>Insecta</taxon>
        <taxon>Pterygota</taxon>
        <taxon>Neoptera</taxon>
        <taxon>Polyneoptera</taxon>
        <taxon>Orthoptera</taxon>
        <taxon>Ensifera</taxon>
        <taxon>Gryllidea</taxon>
        <taxon>Grylloidea</taxon>
        <taxon>Gryllidae</taxon>
        <taxon>Gryllinae</taxon>
        <taxon>Gryllus</taxon>
    </lineage>
</organism>
<reference evidence="9 10" key="1">
    <citation type="submission" date="2024-03" db="EMBL/GenBank/DDBJ databases">
        <title>The genome assembly and annotation of the cricket Gryllus longicercus Weissman &amp; Gray.</title>
        <authorList>
            <person name="Szrajer S."/>
            <person name="Gray D."/>
            <person name="Ylla G."/>
        </authorList>
    </citation>
    <scope>NUCLEOTIDE SEQUENCE [LARGE SCALE GENOMIC DNA]</scope>
    <source>
        <strain evidence="9">DAG 2021-001</strain>
        <tissue evidence="9">Whole body minus gut</tissue>
    </source>
</reference>
<dbReference type="GO" id="GO:0061685">
    <property type="term" value="F:diphthine methylesterase activity"/>
    <property type="evidence" value="ECO:0007669"/>
    <property type="project" value="UniProtKB-EC"/>
</dbReference>
<comment type="pathway">
    <text evidence="1">Protein modification; peptidyl-diphthamide biosynthesis.</text>
</comment>
<dbReference type="PROSITE" id="PS50294">
    <property type="entry name" value="WD_REPEATS_REGION"/>
    <property type="match status" value="1"/>
</dbReference>
<dbReference type="EC" id="3.1.1.97" evidence="6"/>
<dbReference type="SMART" id="SM00320">
    <property type="entry name" value="WD40"/>
    <property type="match status" value="3"/>
</dbReference>
<evidence type="ECO:0000256" key="3">
    <source>
        <dbReference type="ARBA" id="ARBA00022737"/>
    </source>
</evidence>
<evidence type="ECO:0000256" key="5">
    <source>
        <dbReference type="ARBA" id="ARBA00038092"/>
    </source>
</evidence>
<accession>A0AAN9VGW1</accession>
<proteinExistence type="inferred from homology"/>
<evidence type="ECO:0000256" key="1">
    <source>
        <dbReference type="ARBA" id="ARBA00005156"/>
    </source>
</evidence>
<dbReference type="PROSITE" id="PS00678">
    <property type="entry name" value="WD_REPEATS_1"/>
    <property type="match status" value="1"/>
</dbReference>
<dbReference type="SUPFAM" id="SSF50978">
    <property type="entry name" value="WD40 repeat-like"/>
    <property type="match status" value="1"/>
</dbReference>
<feature type="repeat" description="WD" evidence="8">
    <location>
        <begin position="246"/>
        <end position="288"/>
    </location>
</feature>
<comment type="caution">
    <text evidence="9">The sequence shown here is derived from an EMBL/GenBank/DDBJ whole genome shotgun (WGS) entry which is preliminary data.</text>
</comment>
<evidence type="ECO:0000313" key="10">
    <source>
        <dbReference type="Proteomes" id="UP001378592"/>
    </source>
</evidence>
<dbReference type="PANTHER" id="PTHR46042:SF1">
    <property type="entry name" value="DIPHTHINE METHYLTRANSFERASE"/>
    <property type="match status" value="1"/>
</dbReference>
<keyword evidence="4" id="KW-0378">Hydrolase</keyword>
<dbReference type="InterPro" id="IPR001680">
    <property type="entry name" value="WD40_rpt"/>
</dbReference>
<dbReference type="PANTHER" id="PTHR46042">
    <property type="entry name" value="DIPHTHINE METHYLTRANSFERASE"/>
    <property type="match status" value="1"/>
</dbReference>
<evidence type="ECO:0000313" key="9">
    <source>
        <dbReference type="EMBL" id="KAK7794592.1"/>
    </source>
</evidence>
<name>A0AAN9VGW1_9ORTH</name>
<keyword evidence="2 8" id="KW-0853">WD repeat</keyword>
<protein>
    <recommendedName>
        <fullName evidence="6">methylated diphthine methylhydrolase</fullName>
        <ecNumber evidence="6">3.1.1.97</ecNumber>
    </recommendedName>
</protein>
<keyword evidence="10" id="KW-1185">Reference proteome</keyword>
<keyword evidence="3" id="KW-0677">Repeat</keyword>
<gene>
    <name evidence="9" type="ORF">R5R35_003606</name>
</gene>
<dbReference type="Proteomes" id="UP001378592">
    <property type="component" value="Unassembled WGS sequence"/>
</dbReference>